<evidence type="ECO:0000313" key="1">
    <source>
        <dbReference type="EMBL" id="SCX19370.1"/>
    </source>
</evidence>
<name>A0A1G4WAC8_9FLAO</name>
<sequence>MEIEELTKKESELYSIVLKIYNQKESDEKLYDIFNSYRQIHKHYANLSEIDNEALKRGLFIQWYSKTEPNYLTGIGELDEKSEFHILKILEDKIQTESLDIELKWMLNYYAIWDYTFEKLESFPNLNQFIKNRTEKYFPKVIDKLEMCKRGQMGEYWNSLIIFDK</sequence>
<reference evidence="1 2" key="1">
    <citation type="submission" date="2016-10" db="EMBL/GenBank/DDBJ databases">
        <authorList>
            <person name="de Groot N.N."/>
        </authorList>
    </citation>
    <scope>NUCLEOTIDE SEQUENCE [LARGE SCALE GENOMIC DNA]</scope>
    <source>
        <strain evidence="1 2">CGMCC 1.3801</strain>
    </source>
</reference>
<evidence type="ECO:0000313" key="2">
    <source>
        <dbReference type="Proteomes" id="UP000182124"/>
    </source>
</evidence>
<dbReference type="Proteomes" id="UP000182124">
    <property type="component" value="Unassembled WGS sequence"/>
</dbReference>
<dbReference type="EMBL" id="FMTY01000019">
    <property type="protein sequence ID" value="SCX19370.1"/>
    <property type="molecule type" value="Genomic_DNA"/>
</dbReference>
<organism evidence="1 2">
    <name type="scientific">Flavobacterium saliperosum</name>
    <dbReference type="NCBI Taxonomy" id="329186"/>
    <lineage>
        <taxon>Bacteria</taxon>
        <taxon>Pseudomonadati</taxon>
        <taxon>Bacteroidota</taxon>
        <taxon>Flavobacteriia</taxon>
        <taxon>Flavobacteriales</taxon>
        <taxon>Flavobacteriaceae</taxon>
        <taxon>Flavobacterium</taxon>
    </lineage>
</organism>
<protein>
    <submittedName>
        <fullName evidence="1">Uncharacterized protein</fullName>
    </submittedName>
</protein>
<dbReference type="RefSeq" id="WP_023577706.1">
    <property type="nucleotide sequence ID" value="NZ_FMTY01000019.1"/>
</dbReference>
<proteinExistence type="predicted"/>
<accession>A0A1G4WAC8</accession>
<dbReference type="AlphaFoldDB" id="A0A1G4WAC8"/>
<dbReference type="eggNOG" id="ENOG502ZYJQ">
    <property type="taxonomic scope" value="Bacteria"/>
</dbReference>
<gene>
    <name evidence="1" type="ORF">SAMN02927925_02796</name>
</gene>